<dbReference type="InterPro" id="IPR029068">
    <property type="entry name" value="Glyas_Bleomycin-R_OHBP_Dase"/>
</dbReference>
<dbReference type="Pfam" id="PF00903">
    <property type="entry name" value="Glyoxalase"/>
    <property type="match status" value="1"/>
</dbReference>
<dbReference type="InterPro" id="IPR037523">
    <property type="entry name" value="VOC_core"/>
</dbReference>
<dbReference type="PROSITE" id="PS51819">
    <property type="entry name" value="VOC"/>
    <property type="match status" value="1"/>
</dbReference>
<sequence length="117" mass="13056">MGFHHVVDNFTIQAPETVHVVKLRNKEGVMIELINNMVSRRVENITNPVDGSRYQGYFHWALRVADMDESFTYLTKEGTGARGVVSPSPNVSGGGRYAYVADPEGNLIELIELEGFK</sequence>
<evidence type="ECO:0000313" key="2">
    <source>
        <dbReference type="EMBL" id="OAQ74101.1"/>
    </source>
</evidence>
<dbReference type="EMBL" id="LSBJ02000001">
    <property type="protein sequence ID" value="OAQ74101.1"/>
    <property type="molecule type" value="Genomic_DNA"/>
</dbReference>
<evidence type="ECO:0000313" key="3">
    <source>
        <dbReference type="Proteomes" id="UP000078397"/>
    </source>
</evidence>
<dbReference type="AlphaFoldDB" id="A0A179G9K6"/>
<feature type="domain" description="VOC" evidence="1">
    <location>
        <begin position="1"/>
        <end position="113"/>
    </location>
</feature>
<comment type="caution">
    <text evidence="2">The sequence shown here is derived from an EMBL/GenBank/DDBJ whole genome shotgun (WGS) entry which is preliminary data.</text>
</comment>
<accession>A0A179G9K6</accession>
<dbReference type="GeneID" id="28845447"/>
<dbReference type="Gene3D" id="3.10.180.10">
    <property type="entry name" value="2,3-Dihydroxybiphenyl 1,2-Dioxygenase, domain 1"/>
    <property type="match status" value="1"/>
</dbReference>
<evidence type="ECO:0000259" key="1">
    <source>
        <dbReference type="PROSITE" id="PS51819"/>
    </source>
</evidence>
<keyword evidence="3" id="KW-1185">Reference proteome</keyword>
<protein>
    <submittedName>
        <fullName evidence="2">Glyoxalase-like domain-containing protein</fullName>
    </submittedName>
</protein>
<gene>
    <name evidence="2" type="ORF">VFPPC_01673</name>
</gene>
<dbReference type="InterPro" id="IPR004360">
    <property type="entry name" value="Glyas_Fos-R_dOase_dom"/>
</dbReference>
<reference evidence="2 3" key="1">
    <citation type="journal article" date="2016" name="PLoS Pathog.">
        <title>Biosynthesis of antibiotic leucinostatins in bio-control fungus Purpureocillium lilacinum and their inhibition on phytophthora revealed by genome mining.</title>
        <authorList>
            <person name="Wang G."/>
            <person name="Liu Z."/>
            <person name="Lin R."/>
            <person name="Li E."/>
            <person name="Mao Z."/>
            <person name="Ling J."/>
            <person name="Yang Y."/>
            <person name="Yin W.B."/>
            <person name="Xie B."/>
        </authorList>
    </citation>
    <scope>NUCLEOTIDE SEQUENCE [LARGE SCALE GENOMIC DNA]</scope>
    <source>
        <strain evidence="2">170</strain>
    </source>
</reference>
<dbReference type="Proteomes" id="UP000078397">
    <property type="component" value="Unassembled WGS sequence"/>
</dbReference>
<organism evidence="2 3">
    <name type="scientific">Pochonia chlamydosporia 170</name>
    <dbReference type="NCBI Taxonomy" id="1380566"/>
    <lineage>
        <taxon>Eukaryota</taxon>
        <taxon>Fungi</taxon>
        <taxon>Dikarya</taxon>
        <taxon>Ascomycota</taxon>
        <taxon>Pezizomycotina</taxon>
        <taxon>Sordariomycetes</taxon>
        <taxon>Hypocreomycetidae</taxon>
        <taxon>Hypocreales</taxon>
        <taxon>Clavicipitaceae</taxon>
        <taxon>Pochonia</taxon>
    </lineage>
</organism>
<dbReference type="OrthoDB" id="16820at2759"/>
<name>A0A179G9K6_METCM</name>
<dbReference type="CDD" id="cd06587">
    <property type="entry name" value="VOC"/>
    <property type="match status" value="1"/>
</dbReference>
<proteinExistence type="predicted"/>
<dbReference type="RefSeq" id="XP_018150184.1">
    <property type="nucleotide sequence ID" value="XM_018281453.1"/>
</dbReference>
<dbReference type="SUPFAM" id="SSF54593">
    <property type="entry name" value="Glyoxalase/Bleomycin resistance protein/Dihydroxybiphenyl dioxygenase"/>
    <property type="match status" value="1"/>
</dbReference>
<dbReference type="KEGG" id="pchm:VFPPC_01673"/>